<dbReference type="HOGENOM" id="CLU_070562_2_0_9"/>
<dbReference type="InterPro" id="IPR000415">
    <property type="entry name" value="Nitroreductase-like"/>
</dbReference>
<dbReference type="EMBL" id="HG917869">
    <property type="protein sequence ID" value="CDM70463.1"/>
    <property type="molecule type" value="Genomic_DNA"/>
</dbReference>
<feature type="domain" description="Putative nitroreductase TM1586" evidence="4">
    <location>
        <begin position="8"/>
        <end position="232"/>
    </location>
</feature>
<reference evidence="5 6" key="1">
    <citation type="submission" date="2013-11" db="EMBL/GenBank/DDBJ databases">
        <title>Complete genome sequence of Clostridum sp. M2/40.</title>
        <authorList>
            <person name="Wibberg D."/>
            <person name="Puehler A."/>
            <person name="Schlueter A."/>
        </authorList>
    </citation>
    <scope>NUCLEOTIDE SEQUENCE [LARGE SCALE GENOMIC DNA]</scope>
    <source>
        <strain evidence="6">M2/40</strain>
    </source>
</reference>
<keyword evidence="3" id="KW-0560">Oxidoreductase</keyword>
<gene>
    <name evidence="5" type="ORF">CM240_3346</name>
</gene>
<evidence type="ECO:0000313" key="6">
    <source>
        <dbReference type="Proteomes" id="UP000019426"/>
    </source>
</evidence>
<dbReference type="RefSeq" id="WP_051483927.1">
    <property type="nucleotide sequence ID" value="NZ_HG917869.1"/>
</dbReference>
<dbReference type="Gene3D" id="3.40.109.10">
    <property type="entry name" value="NADH Oxidase"/>
    <property type="match status" value="1"/>
</dbReference>
<dbReference type="Pfam" id="PF14512">
    <property type="entry name" value="TM1586_NiRdase"/>
    <property type="match status" value="1"/>
</dbReference>
<dbReference type="Gene3D" id="3.40.109.30">
    <property type="entry name" value="putative nitroreductase (tm1586), domain 2"/>
    <property type="match status" value="1"/>
</dbReference>
<dbReference type="PANTHER" id="PTHR23026:SF90">
    <property type="entry name" value="IODOTYROSINE DEIODINASE 1"/>
    <property type="match status" value="1"/>
</dbReference>
<keyword evidence="6" id="KW-1185">Reference proteome</keyword>
<dbReference type="AlphaFoldDB" id="W6S164"/>
<dbReference type="STRING" id="1216932.CM240_3346"/>
<name>W6S164_9CLOT</name>
<dbReference type="eggNOG" id="COG0778">
    <property type="taxonomic scope" value="Bacteria"/>
</dbReference>
<protein>
    <recommendedName>
        <fullName evidence="4">Putative nitroreductase TM1586 domain-containing protein</fullName>
    </recommendedName>
</protein>
<evidence type="ECO:0000313" key="5">
    <source>
        <dbReference type="EMBL" id="CDM70463.1"/>
    </source>
</evidence>
<proteinExistence type="predicted"/>
<dbReference type="InterPro" id="IPR029478">
    <property type="entry name" value="TM1586_NiRdase"/>
</dbReference>
<evidence type="ECO:0000259" key="4">
    <source>
        <dbReference type="Pfam" id="PF14512"/>
    </source>
</evidence>
<evidence type="ECO:0000256" key="2">
    <source>
        <dbReference type="ARBA" id="ARBA00022643"/>
    </source>
</evidence>
<evidence type="ECO:0000256" key="1">
    <source>
        <dbReference type="ARBA" id="ARBA00022630"/>
    </source>
</evidence>
<dbReference type="PANTHER" id="PTHR23026">
    <property type="entry name" value="NADPH NITROREDUCTASE"/>
    <property type="match status" value="1"/>
</dbReference>
<dbReference type="OrthoDB" id="9814075at2"/>
<accession>W6S164</accession>
<dbReference type="InterPro" id="IPR050627">
    <property type="entry name" value="Nitroreductase/BluB"/>
</dbReference>
<dbReference type="GO" id="GO:0016491">
    <property type="term" value="F:oxidoreductase activity"/>
    <property type="evidence" value="ECO:0007669"/>
    <property type="project" value="UniProtKB-KW"/>
</dbReference>
<keyword evidence="2" id="KW-0288">FMN</keyword>
<dbReference type="KEGG" id="clt:CM240_3346"/>
<keyword evidence="1" id="KW-0285">Flavoprotein</keyword>
<dbReference type="Proteomes" id="UP000019426">
    <property type="component" value="Chromosome M2/40_rep2"/>
</dbReference>
<dbReference type="PATRIC" id="fig|1216932.3.peg.3320"/>
<organism evidence="5 6">
    <name type="scientific">Clostridium bornimense</name>
    <dbReference type="NCBI Taxonomy" id="1216932"/>
    <lineage>
        <taxon>Bacteria</taxon>
        <taxon>Bacillati</taxon>
        <taxon>Bacillota</taxon>
        <taxon>Clostridia</taxon>
        <taxon>Eubacteriales</taxon>
        <taxon>Clostridiaceae</taxon>
        <taxon>Clostridium</taxon>
    </lineage>
</organism>
<dbReference type="SUPFAM" id="SSF55469">
    <property type="entry name" value="FMN-dependent nitroreductase-like"/>
    <property type="match status" value="1"/>
</dbReference>
<evidence type="ECO:0000256" key="3">
    <source>
        <dbReference type="ARBA" id="ARBA00023002"/>
    </source>
</evidence>
<sequence>MKVKREWYDAIKFRQSRRTYEKKIISKGNRLKIIQLIDDINTESGLNLQFIEDGEQFLTGFKASYGMISGTDYLIALVGNRNLKNLKKLIGYYGELLVLECTSLGLGTCWIGGTYDKAKCIKYLNLSKEEDLICVISLGHVPNDKSLKEKVLSRLSQNIKTFDDILIEKDSSIPRWVRCGINSALLAPSALNKKPIAYSFINGTLKAFITKSNKGYEDIDLGISMAHFMLGAFSAGYDGKWSSINGENIFS</sequence>